<gene>
    <name evidence="2" type="ORF">THAPSDRAFT_263944</name>
</gene>
<dbReference type="InterPro" id="IPR042201">
    <property type="entry name" value="FH2_Formin_sf"/>
</dbReference>
<dbReference type="InterPro" id="IPR051144">
    <property type="entry name" value="Formin_homology_domain"/>
</dbReference>
<dbReference type="eggNOG" id="KOG1922">
    <property type="taxonomic scope" value="Eukaryota"/>
</dbReference>
<dbReference type="KEGG" id="tps:THAPSDRAFT_263944"/>
<dbReference type="SUPFAM" id="SSF101447">
    <property type="entry name" value="Formin homology 2 domain (FH2 domain)"/>
    <property type="match status" value="1"/>
</dbReference>
<dbReference type="EMBL" id="CM000647">
    <property type="protein sequence ID" value="EED89558.1"/>
    <property type="molecule type" value="Genomic_DNA"/>
</dbReference>
<dbReference type="PANTHER" id="PTHR45733:SF34">
    <property type="entry name" value="FH2 DOMAIN-CONTAINING PROTEIN"/>
    <property type="match status" value="1"/>
</dbReference>
<organism evidence="2 3">
    <name type="scientific">Thalassiosira pseudonana</name>
    <name type="common">Marine diatom</name>
    <name type="synonym">Cyclotella nana</name>
    <dbReference type="NCBI Taxonomy" id="35128"/>
    <lineage>
        <taxon>Eukaryota</taxon>
        <taxon>Sar</taxon>
        <taxon>Stramenopiles</taxon>
        <taxon>Ochrophyta</taxon>
        <taxon>Bacillariophyta</taxon>
        <taxon>Coscinodiscophyceae</taxon>
        <taxon>Thalassiosirophycidae</taxon>
        <taxon>Thalassiosirales</taxon>
        <taxon>Thalassiosiraceae</taxon>
        <taxon>Thalassiosira</taxon>
    </lineage>
</organism>
<dbReference type="RefSeq" id="XP_002293097.1">
    <property type="nucleotide sequence ID" value="XM_002293061.1"/>
</dbReference>
<dbReference type="Gene3D" id="1.20.58.2220">
    <property type="entry name" value="Formin, FH2 domain"/>
    <property type="match status" value="1"/>
</dbReference>
<evidence type="ECO:0000259" key="1">
    <source>
        <dbReference type="PROSITE" id="PS51444"/>
    </source>
</evidence>
<dbReference type="STRING" id="35128.B8CAS5"/>
<proteinExistence type="predicted"/>
<evidence type="ECO:0000313" key="2">
    <source>
        <dbReference type="EMBL" id="EED89558.1"/>
    </source>
</evidence>
<feature type="domain" description="FH2" evidence="1">
    <location>
        <begin position="2"/>
        <end position="258"/>
    </location>
</feature>
<dbReference type="PaxDb" id="35128-Thaps263944"/>
<dbReference type="Proteomes" id="UP000001449">
    <property type="component" value="Chromosome 12"/>
</dbReference>
<feature type="non-terminal residue" evidence="2">
    <location>
        <position position="1"/>
    </location>
</feature>
<reference evidence="2 3" key="2">
    <citation type="journal article" date="2008" name="Nature">
        <title>The Phaeodactylum genome reveals the evolutionary history of diatom genomes.</title>
        <authorList>
            <person name="Bowler C."/>
            <person name="Allen A.E."/>
            <person name="Badger J.H."/>
            <person name="Grimwood J."/>
            <person name="Jabbari K."/>
            <person name="Kuo A."/>
            <person name="Maheswari U."/>
            <person name="Martens C."/>
            <person name="Maumus F."/>
            <person name="Otillar R.P."/>
            <person name="Rayko E."/>
            <person name="Salamov A."/>
            <person name="Vandepoele K."/>
            <person name="Beszteri B."/>
            <person name="Gruber A."/>
            <person name="Heijde M."/>
            <person name="Katinka M."/>
            <person name="Mock T."/>
            <person name="Valentin K."/>
            <person name="Verret F."/>
            <person name="Berges J.A."/>
            <person name="Brownlee C."/>
            <person name="Cadoret J.P."/>
            <person name="Chiovitti A."/>
            <person name="Choi C.J."/>
            <person name="Coesel S."/>
            <person name="De Martino A."/>
            <person name="Detter J.C."/>
            <person name="Durkin C."/>
            <person name="Falciatore A."/>
            <person name="Fournet J."/>
            <person name="Haruta M."/>
            <person name="Huysman M.J."/>
            <person name="Jenkins B.D."/>
            <person name="Jiroutova K."/>
            <person name="Jorgensen R.E."/>
            <person name="Joubert Y."/>
            <person name="Kaplan A."/>
            <person name="Kroger N."/>
            <person name="Kroth P.G."/>
            <person name="La Roche J."/>
            <person name="Lindquist E."/>
            <person name="Lommer M."/>
            <person name="Martin-Jezequel V."/>
            <person name="Lopez P.J."/>
            <person name="Lucas S."/>
            <person name="Mangogna M."/>
            <person name="McGinnis K."/>
            <person name="Medlin L.K."/>
            <person name="Montsant A."/>
            <person name="Oudot-Le Secq M.P."/>
            <person name="Napoli C."/>
            <person name="Obornik M."/>
            <person name="Parker M.S."/>
            <person name="Petit J.L."/>
            <person name="Porcel B.M."/>
            <person name="Poulsen N."/>
            <person name="Robison M."/>
            <person name="Rychlewski L."/>
            <person name="Rynearson T.A."/>
            <person name="Schmutz J."/>
            <person name="Shapiro H."/>
            <person name="Siaut M."/>
            <person name="Stanley M."/>
            <person name="Sussman M.R."/>
            <person name="Taylor A.R."/>
            <person name="Vardi A."/>
            <person name="von Dassow P."/>
            <person name="Vyverman W."/>
            <person name="Willis A."/>
            <person name="Wyrwicz L.S."/>
            <person name="Rokhsar D.S."/>
            <person name="Weissenbach J."/>
            <person name="Armbrust E.V."/>
            <person name="Green B.R."/>
            <person name="Van de Peer Y."/>
            <person name="Grigoriev I.V."/>
        </authorList>
    </citation>
    <scope>NUCLEOTIDE SEQUENCE [LARGE SCALE GENOMIC DNA]</scope>
    <source>
        <strain evidence="2 3">CCMP1335</strain>
    </source>
</reference>
<dbReference type="InterPro" id="IPR015425">
    <property type="entry name" value="FH2_Formin"/>
</dbReference>
<dbReference type="GeneID" id="7443202"/>
<protein>
    <recommendedName>
        <fullName evidence="1">FH2 domain-containing protein</fullName>
    </recommendedName>
</protein>
<feature type="non-terminal residue" evidence="2">
    <location>
        <position position="258"/>
    </location>
</feature>
<accession>B8CAS5</accession>
<keyword evidence="3" id="KW-1185">Reference proteome</keyword>
<dbReference type="Pfam" id="PF02181">
    <property type="entry name" value="FH2"/>
    <property type="match status" value="1"/>
</dbReference>
<dbReference type="InParanoid" id="B8CAS5"/>
<dbReference type="PROSITE" id="PS51444">
    <property type="entry name" value="FH2"/>
    <property type="match status" value="1"/>
</dbReference>
<sequence>SSLAKNKPAIRRKKVYWNKVDAIEGTIWSLLKASGDTVNFVHDTKELESLFTQRFVNKASTNEQTPHFKSKSTKQSVKVIDAKRGMNGDIILKKLKLNPTQVTSMVDRLEFEGLDADSLRSLYDFLPSDEEIKGLTKYLANVNRDEALGGMTPCEQYMVAMKDTPESEQKIRSMIFSAEFKSKMTDLKYDSDNLLAACNELRNSERFRALLAAILKLVNQINSGEESNKRCGFTLDTLIKISETKAFDNKTTVLHYLV</sequence>
<dbReference type="AlphaFoldDB" id="B8CAS5"/>
<dbReference type="HOGENOM" id="CLU_1080087_0_0_1"/>
<name>B8CAS5_THAPS</name>
<evidence type="ECO:0000313" key="3">
    <source>
        <dbReference type="Proteomes" id="UP000001449"/>
    </source>
</evidence>
<dbReference type="PANTHER" id="PTHR45733">
    <property type="entry name" value="FORMIN-J"/>
    <property type="match status" value="1"/>
</dbReference>
<reference evidence="2 3" key="1">
    <citation type="journal article" date="2004" name="Science">
        <title>The genome of the diatom Thalassiosira pseudonana: ecology, evolution, and metabolism.</title>
        <authorList>
            <person name="Armbrust E.V."/>
            <person name="Berges J.A."/>
            <person name="Bowler C."/>
            <person name="Green B.R."/>
            <person name="Martinez D."/>
            <person name="Putnam N.H."/>
            <person name="Zhou S."/>
            <person name="Allen A.E."/>
            <person name="Apt K.E."/>
            <person name="Bechner M."/>
            <person name="Brzezinski M.A."/>
            <person name="Chaal B.K."/>
            <person name="Chiovitti A."/>
            <person name="Davis A.K."/>
            <person name="Demarest M.S."/>
            <person name="Detter J.C."/>
            <person name="Glavina T."/>
            <person name="Goodstein D."/>
            <person name="Hadi M.Z."/>
            <person name="Hellsten U."/>
            <person name="Hildebrand M."/>
            <person name="Jenkins B.D."/>
            <person name="Jurka J."/>
            <person name="Kapitonov V.V."/>
            <person name="Kroger N."/>
            <person name="Lau W.W."/>
            <person name="Lane T.W."/>
            <person name="Larimer F.W."/>
            <person name="Lippmeier J.C."/>
            <person name="Lucas S."/>
            <person name="Medina M."/>
            <person name="Montsant A."/>
            <person name="Obornik M."/>
            <person name="Parker M.S."/>
            <person name="Palenik B."/>
            <person name="Pazour G.J."/>
            <person name="Richardson P.M."/>
            <person name="Rynearson T.A."/>
            <person name="Saito M.A."/>
            <person name="Schwartz D.C."/>
            <person name="Thamatrakoln K."/>
            <person name="Valentin K."/>
            <person name="Vardi A."/>
            <person name="Wilkerson F.P."/>
            <person name="Rokhsar D.S."/>
        </authorList>
    </citation>
    <scope>NUCLEOTIDE SEQUENCE [LARGE SCALE GENOMIC DNA]</scope>
    <source>
        <strain evidence="2 3">CCMP1335</strain>
    </source>
</reference>